<gene>
    <name evidence="3" type="ORF">RFH988_LOCUS35142</name>
</gene>
<dbReference type="PROSITE" id="PS50235">
    <property type="entry name" value="USP_3"/>
    <property type="match status" value="1"/>
</dbReference>
<feature type="region of interest" description="Disordered" evidence="1">
    <location>
        <begin position="154"/>
        <end position="196"/>
    </location>
</feature>
<comment type="caution">
    <text evidence="3">The sequence shown here is derived from an EMBL/GenBank/DDBJ whole genome shotgun (WGS) entry which is preliminary data.</text>
</comment>
<dbReference type="EMBL" id="CAJNOO010005206">
    <property type="protein sequence ID" value="CAF1408734.1"/>
    <property type="molecule type" value="Genomic_DNA"/>
</dbReference>
<dbReference type="OrthoDB" id="5987745at2759"/>
<name>A0A815LDZ6_9BILA</name>
<proteinExistence type="predicted"/>
<evidence type="ECO:0000256" key="1">
    <source>
        <dbReference type="SAM" id="MobiDB-lite"/>
    </source>
</evidence>
<evidence type="ECO:0000313" key="3">
    <source>
        <dbReference type="EMBL" id="CAF1408734.1"/>
    </source>
</evidence>
<organism evidence="3 4">
    <name type="scientific">Rotaria sordida</name>
    <dbReference type="NCBI Taxonomy" id="392033"/>
    <lineage>
        <taxon>Eukaryota</taxon>
        <taxon>Metazoa</taxon>
        <taxon>Spiralia</taxon>
        <taxon>Gnathifera</taxon>
        <taxon>Rotifera</taxon>
        <taxon>Eurotatoria</taxon>
        <taxon>Bdelloidea</taxon>
        <taxon>Philodinida</taxon>
        <taxon>Philodinidae</taxon>
        <taxon>Rotaria</taxon>
    </lineage>
</organism>
<feature type="compositionally biased region" description="Low complexity" evidence="1">
    <location>
        <begin position="263"/>
        <end position="273"/>
    </location>
</feature>
<accession>A0A815LDZ6</accession>
<feature type="non-terminal residue" evidence="3">
    <location>
        <position position="1297"/>
    </location>
</feature>
<feature type="domain" description="USP" evidence="2">
    <location>
        <begin position="593"/>
        <end position="920"/>
    </location>
</feature>
<dbReference type="PANTHER" id="PTHR24006">
    <property type="entry name" value="UBIQUITIN CARBOXYL-TERMINAL HYDROLASE"/>
    <property type="match status" value="1"/>
</dbReference>
<feature type="region of interest" description="Disordered" evidence="1">
    <location>
        <begin position="231"/>
        <end position="279"/>
    </location>
</feature>
<feature type="region of interest" description="Disordered" evidence="1">
    <location>
        <begin position="461"/>
        <end position="501"/>
    </location>
</feature>
<dbReference type="Proteomes" id="UP000663882">
    <property type="component" value="Unassembled WGS sequence"/>
</dbReference>
<evidence type="ECO:0000259" key="2">
    <source>
        <dbReference type="PROSITE" id="PS50235"/>
    </source>
</evidence>
<feature type="compositionally biased region" description="Polar residues" evidence="1">
    <location>
        <begin position="111"/>
        <end position="125"/>
    </location>
</feature>
<dbReference type="SUPFAM" id="SSF54001">
    <property type="entry name" value="Cysteine proteinases"/>
    <property type="match status" value="1"/>
</dbReference>
<dbReference type="InterPro" id="IPR001394">
    <property type="entry name" value="Peptidase_C19_UCH"/>
</dbReference>
<protein>
    <recommendedName>
        <fullName evidence="2">USP domain-containing protein</fullName>
    </recommendedName>
</protein>
<feature type="compositionally biased region" description="Polar residues" evidence="1">
    <location>
        <begin position="341"/>
        <end position="353"/>
    </location>
</feature>
<feature type="compositionally biased region" description="Low complexity" evidence="1">
    <location>
        <begin position="178"/>
        <end position="188"/>
    </location>
</feature>
<feature type="region of interest" description="Disordered" evidence="1">
    <location>
        <begin position="1047"/>
        <end position="1069"/>
    </location>
</feature>
<dbReference type="InterPro" id="IPR050164">
    <property type="entry name" value="Peptidase_C19"/>
</dbReference>
<feature type="non-terminal residue" evidence="3">
    <location>
        <position position="1"/>
    </location>
</feature>
<dbReference type="GO" id="GO:0016579">
    <property type="term" value="P:protein deubiquitination"/>
    <property type="evidence" value="ECO:0007669"/>
    <property type="project" value="InterPro"/>
</dbReference>
<feature type="region of interest" description="Disordered" evidence="1">
    <location>
        <begin position="17"/>
        <end position="52"/>
    </location>
</feature>
<reference evidence="3" key="1">
    <citation type="submission" date="2021-02" db="EMBL/GenBank/DDBJ databases">
        <authorList>
            <person name="Nowell W R."/>
        </authorList>
    </citation>
    <scope>NUCLEOTIDE SEQUENCE</scope>
</reference>
<dbReference type="Pfam" id="PF00443">
    <property type="entry name" value="UCH"/>
    <property type="match status" value="1"/>
</dbReference>
<dbReference type="InterPro" id="IPR028889">
    <property type="entry name" value="USP"/>
</dbReference>
<feature type="compositionally biased region" description="Low complexity" evidence="1">
    <location>
        <begin position="1054"/>
        <end position="1066"/>
    </location>
</feature>
<feature type="compositionally biased region" description="Polar residues" evidence="1">
    <location>
        <begin position="32"/>
        <end position="45"/>
    </location>
</feature>
<dbReference type="Gene3D" id="3.90.70.10">
    <property type="entry name" value="Cysteine proteinases"/>
    <property type="match status" value="1"/>
</dbReference>
<evidence type="ECO:0000313" key="4">
    <source>
        <dbReference type="Proteomes" id="UP000663882"/>
    </source>
</evidence>
<feature type="compositionally biased region" description="Low complexity" evidence="1">
    <location>
        <begin position="429"/>
        <end position="438"/>
    </location>
</feature>
<dbReference type="GO" id="GO:0004843">
    <property type="term" value="F:cysteine-type deubiquitinase activity"/>
    <property type="evidence" value="ECO:0007669"/>
    <property type="project" value="InterPro"/>
</dbReference>
<feature type="compositionally biased region" description="Low complexity" evidence="1">
    <location>
        <begin position="371"/>
        <end position="382"/>
    </location>
</feature>
<feature type="region of interest" description="Disordered" evidence="1">
    <location>
        <begin position="338"/>
        <end position="447"/>
    </location>
</feature>
<dbReference type="GO" id="GO:0005634">
    <property type="term" value="C:nucleus"/>
    <property type="evidence" value="ECO:0007669"/>
    <property type="project" value="TreeGrafter"/>
</dbReference>
<sequence length="1297" mass="147729">FIELNFSSSSLHNDRTSVRKRKLRQRDEQLDELNSSSSSVHNDQTPVWKHKSRDIDEKLDELNSSSSSVNNNRTSVRKLNFLELNSSSSSLNSTRTSVGKNKSSRTDEQSDQFNSSPSSLINNRTSVRKHKSHRIDEELDSNLVNFVELNSSSSSVNNIGTSVHKHKSHDIDEELDELNSSSSSLQNDRASVRKYKSRRIDKELDDSSSSSFHNNRIYVRKHKSRDIDEELDELNSSSSSLNTNRTSVHKHESRHIDEQLDELNSSSSSLNNNRTSVRKQKLRHIDEELVELNSSSSSLINNRTSSIKYLELNSSSSSLINNQTALGKHKSHDIDEELDELNSSPSSLNNDRTSVSKHKSRRTDEELHELNSSSSSVNNNRTSVRKHKSHDIDEELDKLNSSSSSLNHDRTSVRKHKSRRIDEELDELNSSSSSRNNNQTSLGKHKSHDIDEELHELNSLSSCVNNDRTSTRKRKSHDIDEELDGNSSSSSINNDRTSIRKHKSRDIDEELDGNLVNFLALSSSLTSVTYNSSCSSKRKSNDIVEEIDGMNQIEEPRSKRLNKLCHHIHPLIESELKLEWSLVHVRGIGLLNKDLTKCLNLCYMNSVIQCLANTAPFVQWLVNEENHGSCELTRFDQLCSVCALRSIIMNIHPHIYNKSNLFCELDQASAFQIARRITELSSSFVPGQQEDPSEFLIVLLNHFMQCISSNDNTSFSTYLCNPLHSIFGINIKSSITCTSCQVQTTKKNYETIWSIPIISYYNLQEALAAFCSKEKLTGDNALQCSQCHTKTTALQSLQLANTSSIIIIHLKRFIYDQSKKLTRKLTHFISYPEFLNIAPYVANNNASEEVQKNDPSDESIYMLYAVIVHLGKTANNGHIFAYIRSPDNLWYKINDELVTSTDPKAVFSDNNSYVLWYTKLSEEKRNLYRKEINELFIPSSRISFSSTPIHRNVQTSRNFNDCSPISTNSISNISDFDDQSPSKNLRRSCFITNEQSPETREDVDFNHCSSPEDFILHENNFSLENNLDLIEYRTESRIEIIPKTNYKNQYPDYSNSPDTSCSSSSSQLIPEPLTNKSHISFRNDSNQLSDEATRLSRLSKISTGSQLDVLDENPNGQEDFHIQLPSSSDFKLQPVDLVKLQSIRTKKNNKKEARLYKAMGLPIVIDKTTNKKKIFISKTIKTNTINNNISTSYDSNQEIQKKESRVDVEYLYILLPYIKKFNTYCALCVRNCTFGQTTKDRNQLLRCSLYCSGKPICNFNCSIIVLNNGQGHMIVNNTTVRHAPGIKISRPIREPLR</sequence>
<dbReference type="GO" id="GO:0005829">
    <property type="term" value="C:cytosol"/>
    <property type="evidence" value="ECO:0007669"/>
    <property type="project" value="TreeGrafter"/>
</dbReference>
<dbReference type="InterPro" id="IPR038765">
    <property type="entry name" value="Papain-like_cys_pep_sf"/>
</dbReference>
<feature type="region of interest" description="Disordered" evidence="1">
    <location>
        <begin position="88"/>
        <end position="133"/>
    </location>
</feature>